<accession>C7NSY7</accession>
<evidence type="ECO:0000256" key="1">
    <source>
        <dbReference type="ARBA" id="ARBA00022679"/>
    </source>
</evidence>
<organism evidence="4 5">
    <name type="scientific">Halorhabdus utahensis (strain DSM 12940 / JCM 11049 / AX-2)</name>
    <dbReference type="NCBI Taxonomy" id="519442"/>
    <lineage>
        <taxon>Archaea</taxon>
        <taxon>Methanobacteriati</taxon>
        <taxon>Methanobacteriota</taxon>
        <taxon>Stenosarchaea group</taxon>
        <taxon>Halobacteria</taxon>
        <taxon>Halobacteriales</taxon>
        <taxon>Haloarculaceae</taxon>
        <taxon>Halorhabdus</taxon>
    </lineage>
</organism>
<dbReference type="eggNOG" id="arCOG00844">
    <property type="taxonomic scope" value="Archaea"/>
</dbReference>
<dbReference type="RefSeq" id="WP_015788379.1">
    <property type="nucleotide sequence ID" value="NC_013158.1"/>
</dbReference>
<dbReference type="PROSITE" id="PS51186">
    <property type="entry name" value="GNAT"/>
    <property type="match status" value="1"/>
</dbReference>
<dbReference type="HOGENOM" id="CLU_1718170_0_0_2"/>
<dbReference type="PANTHER" id="PTHR43877">
    <property type="entry name" value="AMINOALKYLPHOSPHONATE N-ACETYLTRANSFERASE-RELATED-RELATED"/>
    <property type="match status" value="1"/>
</dbReference>
<dbReference type="SUPFAM" id="SSF55729">
    <property type="entry name" value="Acyl-CoA N-acyltransferases (Nat)"/>
    <property type="match status" value="1"/>
</dbReference>
<gene>
    <name evidence="4" type="ordered locus">Huta_0611</name>
</gene>
<keyword evidence="5" id="KW-1185">Reference proteome</keyword>
<evidence type="ECO:0000259" key="3">
    <source>
        <dbReference type="PROSITE" id="PS51186"/>
    </source>
</evidence>
<dbReference type="GO" id="GO:0016747">
    <property type="term" value="F:acyltransferase activity, transferring groups other than amino-acyl groups"/>
    <property type="evidence" value="ECO:0007669"/>
    <property type="project" value="InterPro"/>
</dbReference>
<dbReference type="EMBL" id="CP001687">
    <property type="protein sequence ID" value="ACV10798.1"/>
    <property type="molecule type" value="Genomic_DNA"/>
</dbReference>
<dbReference type="Proteomes" id="UP000002071">
    <property type="component" value="Chromosome"/>
</dbReference>
<reference evidence="4 5" key="1">
    <citation type="journal article" date="2009" name="Stand. Genomic Sci.">
        <title>Complete genome sequence of Halorhabdus utahensis type strain (AX-2).</title>
        <authorList>
            <person name="Anderson I."/>
            <person name="Tindall B.J."/>
            <person name="Pomrenke H."/>
            <person name="Goker M."/>
            <person name="Lapidus A."/>
            <person name="Nolan M."/>
            <person name="Copeland A."/>
            <person name="Glavina Del Rio T."/>
            <person name="Chen F."/>
            <person name="Tice H."/>
            <person name="Cheng J.F."/>
            <person name="Lucas S."/>
            <person name="Chertkov O."/>
            <person name="Bruce D."/>
            <person name="Brettin T."/>
            <person name="Detter J.C."/>
            <person name="Han C."/>
            <person name="Goodwin L."/>
            <person name="Land M."/>
            <person name="Hauser L."/>
            <person name="Chang Y.J."/>
            <person name="Jeffries C.D."/>
            <person name="Pitluck S."/>
            <person name="Pati A."/>
            <person name="Mavromatis K."/>
            <person name="Ivanova N."/>
            <person name="Ovchinnikova G."/>
            <person name="Chen A."/>
            <person name="Palaniappan K."/>
            <person name="Chain P."/>
            <person name="Rohde M."/>
            <person name="Bristow J."/>
            <person name="Eisen J.A."/>
            <person name="Markowitz V."/>
            <person name="Hugenholtz P."/>
            <person name="Kyrpides N.C."/>
            <person name="Klenk H.P."/>
        </authorList>
    </citation>
    <scope>NUCLEOTIDE SEQUENCE [LARGE SCALE GENOMIC DNA]</scope>
    <source>
        <strain evidence="5">DSM 12940 / JCM 11049 / AX-2</strain>
    </source>
</reference>
<dbReference type="InterPro" id="IPR050832">
    <property type="entry name" value="Bact_Acetyltransf"/>
</dbReference>
<feature type="domain" description="N-acetyltransferase" evidence="3">
    <location>
        <begin position="3"/>
        <end position="150"/>
    </location>
</feature>
<dbReference type="AlphaFoldDB" id="C7NSY7"/>
<dbReference type="KEGG" id="hut:Huta_0611"/>
<protein>
    <submittedName>
        <fullName evidence="4">GCN5-related N-acetyltransferase</fullName>
    </submittedName>
</protein>
<dbReference type="GeneID" id="79185153"/>
<dbReference type="InterPro" id="IPR000182">
    <property type="entry name" value="GNAT_dom"/>
</dbReference>
<evidence type="ECO:0000313" key="4">
    <source>
        <dbReference type="EMBL" id="ACV10798.1"/>
    </source>
</evidence>
<dbReference type="STRING" id="519442.Huta_0611"/>
<dbReference type="InterPro" id="IPR016181">
    <property type="entry name" value="Acyl_CoA_acyltransferase"/>
</dbReference>
<dbReference type="Gene3D" id="3.40.630.30">
    <property type="match status" value="1"/>
</dbReference>
<sequence length="151" mass="16537">MSITIREAASEDVPSLEILRRQAIEAACSDVYDRERFADLVATPDDRLPMWVEGSGTVLVAETSITSVGYVVVEDGNVHGIYTSPDYRREGFARSLLEAAQRHAGDHNWSHLRAVAPEVSAGFFEACGFTAVGTDDWHGLPGTVFEKQIEP</sequence>
<proteinExistence type="predicted"/>
<keyword evidence="1 4" id="KW-0808">Transferase</keyword>
<dbReference type="CDD" id="cd04301">
    <property type="entry name" value="NAT_SF"/>
    <property type="match status" value="1"/>
</dbReference>
<name>C7NSY7_HALUD</name>
<evidence type="ECO:0000313" key="5">
    <source>
        <dbReference type="Proteomes" id="UP000002071"/>
    </source>
</evidence>
<dbReference type="OrthoDB" id="111868at2157"/>
<keyword evidence="2" id="KW-0012">Acyltransferase</keyword>
<evidence type="ECO:0000256" key="2">
    <source>
        <dbReference type="ARBA" id="ARBA00023315"/>
    </source>
</evidence>
<dbReference type="Pfam" id="PF13508">
    <property type="entry name" value="Acetyltransf_7"/>
    <property type="match status" value="1"/>
</dbReference>
<dbReference type="GeneID" id="8382879"/>